<evidence type="ECO:0000256" key="2">
    <source>
        <dbReference type="SAM" id="Phobius"/>
    </source>
</evidence>
<protein>
    <submittedName>
        <fullName evidence="3">Uncharacterized protein</fullName>
    </submittedName>
</protein>
<evidence type="ECO:0000313" key="3">
    <source>
        <dbReference type="EMBL" id="QHT18009.1"/>
    </source>
</evidence>
<feature type="transmembrane region" description="Helical" evidence="2">
    <location>
        <begin position="28"/>
        <end position="47"/>
    </location>
</feature>
<evidence type="ECO:0000256" key="1">
    <source>
        <dbReference type="SAM" id="MobiDB-lite"/>
    </source>
</evidence>
<feature type="transmembrane region" description="Helical" evidence="2">
    <location>
        <begin position="5"/>
        <end position="22"/>
    </location>
</feature>
<feature type="compositionally biased region" description="Pro residues" evidence="1">
    <location>
        <begin position="67"/>
        <end position="78"/>
    </location>
</feature>
<name>A0A6C0DQ61_9ZZZZ</name>
<feature type="region of interest" description="Disordered" evidence="1">
    <location>
        <begin position="59"/>
        <end position="78"/>
    </location>
</feature>
<accession>A0A6C0DQ61</accession>
<proteinExistence type="predicted"/>
<dbReference type="AlphaFoldDB" id="A0A6C0DQ61"/>
<organism evidence="3">
    <name type="scientific">viral metagenome</name>
    <dbReference type="NCBI Taxonomy" id="1070528"/>
    <lineage>
        <taxon>unclassified sequences</taxon>
        <taxon>metagenomes</taxon>
        <taxon>organismal metagenomes</taxon>
    </lineage>
</organism>
<dbReference type="EMBL" id="MN739647">
    <property type="protein sequence ID" value="QHT18009.1"/>
    <property type="molecule type" value="Genomic_DNA"/>
</dbReference>
<reference evidence="3" key="1">
    <citation type="journal article" date="2020" name="Nature">
        <title>Giant virus diversity and host interactions through global metagenomics.</title>
        <authorList>
            <person name="Schulz F."/>
            <person name="Roux S."/>
            <person name="Paez-Espino D."/>
            <person name="Jungbluth S."/>
            <person name="Walsh D.A."/>
            <person name="Denef V.J."/>
            <person name="McMahon K.D."/>
            <person name="Konstantinidis K.T."/>
            <person name="Eloe-Fadrosh E.A."/>
            <person name="Kyrpides N.C."/>
            <person name="Woyke T."/>
        </authorList>
    </citation>
    <scope>NUCLEOTIDE SEQUENCE</scope>
    <source>
        <strain evidence="3">GVMAG-M-3300023174-3</strain>
    </source>
</reference>
<keyword evidence="2" id="KW-1133">Transmembrane helix</keyword>
<keyword evidence="2" id="KW-0812">Transmembrane</keyword>
<keyword evidence="2" id="KW-0472">Membrane</keyword>
<sequence length="78" mass="8665">MNWIITIYIALLFFVLTPGVFVRLPPKAGLMTVAAVHALVFALIWHFTHKFVWKLSAGREGNDGTPVPQPQPKPAAKK</sequence>